<proteinExistence type="predicted"/>
<name>A0A196SAZ4_BLAHN</name>
<protein>
    <submittedName>
        <fullName evidence="1">Uncharacterized protein</fullName>
    </submittedName>
</protein>
<evidence type="ECO:0000313" key="1">
    <source>
        <dbReference type="EMBL" id="OAO14220.1"/>
    </source>
</evidence>
<dbReference type="EMBL" id="LXWW01000280">
    <property type="protein sequence ID" value="OAO14220.1"/>
    <property type="molecule type" value="Genomic_DNA"/>
</dbReference>
<organism evidence="1 2">
    <name type="scientific">Blastocystis sp. subtype 1 (strain ATCC 50177 / NandII)</name>
    <dbReference type="NCBI Taxonomy" id="478820"/>
    <lineage>
        <taxon>Eukaryota</taxon>
        <taxon>Sar</taxon>
        <taxon>Stramenopiles</taxon>
        <taxon>Bigyra</taxon>
        <taxon>Opalozoa</taxon>
        <taxon>Opalinata</taxon>
        <taxon>Blastocystidae</taxon>
        <taxon>Blastocystis</taxon>
    </lineage>
</organism>
<dbReference type="Gene3D" id="3.80.10.10">
    <property type="entry name" value="Ribonuclease Inhibitor"/>
    <property type="match status" value="1"/>
</dbReference>
<comment type="caution">
    <text evidence="1">The sequence shown here is derived from an EMBL/GenBank/DDBJ whole genome shotgun (WGS) entry which is preliminary data.</text>
</comment>
<dbReference type="Proteomes" id="UP000078348">
    <property type="component" value="Unassembled WGS sequence"/>
</dbReference>
<accession>A0A196SAZ4</accession>
<dbReference type="InterPro" id="IPR032675">
    <property type="entry name" value="LRR_dom_sf"/>
</dbReference>
<dbReference type="OrthoDB" id="676979at2759"/>
<reference evidence="1 2" key="1">
    <citation type="submission" date="2016-05" db="EMBL/GenBank/DDBJ databases">
        <title>Nuclear genome of Blastocystis sp. subtype 1 NandII.</title>
        <authorList>
            <person name="Gentekaki E."/>
            <person name="Curtis B."/>
            <person name="Stairs C."/>
            <person name="Eme L."/>
            <person name="Herman E."/>
            <person name="Klimes V."/>
            <person name="Arias M.C."/>
            <person name="Elias M."/>
            <person name="Hilliou F."/>
            <person name="Klute M."/>
            <person name="Malik S.-B."/>
            <person name="Pightling A."/>
            <person name="Rachubinski R."/>
            <person name="Salas D."/>
            <person name="Schlacht A."/>
            <person name="Suga H."/>
            <person name="Archibald J."/>
            <person name="Ball S.G."/>
            <person name="Clark G."/>
            <person name="Dacks J."/>
            <person name="Van Der Giezen M."/>
            <person name="Tsaousis A."/>
            <person name="Roger A."/>
        </authorList>
    </citation>
    <scope>NUCLEOTIDE SEQUENCE [LARGE SCALE GENOMIC DNA]</scope>
    <source>
        <strain evidence="2">ATCC 50177 / NandII</strain>
    </source>
</reference>
<dbReference type="SUPFAM" id="SSF52058">
    <property type="entry name" value="L domain-like"/>
    <property type="match status" value="1"/>
</dbReference>
<dbReference type="AlphaFoldDB" id="A0A196SAZ4"/>
<sequence length="201" mass="22620">MSSYSDSEDPYVKNVEKDVFSGFFEACEDDYVEANAPFVFENDKEKKNIHVVTRQGLHAKAVCFKNLPNLERIYIGDNALMHCEKAIFENLPKLKEIIIGMNAFAFSGENNTELVMKDLPQLQVIRITNHTPDSTENNGMLLSEGSTDGLVAFMSVRKVTLSNLPNCRFENLPHAFEITKVFERSGDLGLLGNHPNLKGKF</sequence>
<evidence type="ECO:0000313" key="2">
    <source>
        <dbReference type="Proteomes" id="UP000078348"/>
    </source>
</evidence>
<gene>
    <name evidence="1" type="ORF">AV274_4084</name>
</gene>
<keyword evidence="2" id="KW-1185">Reference proteome</keyword>